<dbReference type="Gramene" id="PRQ35106">
    <property type="protein sequence ID" value="PRQ35106"/>
    <property type="gene ID" value="RchiOBHm_Chr5g0076401"/>
</dbReference>
<protein>
    <submittedName>
        <fullName evidence="3">Putative Hemopexin-like domain-containing protein</fullName>
    </submittedName>
</protein>
<dbReference type="InterPro" id="IPR018487">
    <property type="entry name" value="Hemopexin-like_repeat"/>
</dbReference>
<dbReference type="AlphaFoldDB" id="A0A2P6QLQ7"/>
<organism evidence="3 4">
    <name type="scientific">Rosa chinensis</name>
    <name type="common">China rose</name>
    <dbReference type="NCBI Taxonomy" id="74649"/>
    <lineage>
        <taxon>Eukaryota</taxon>
        <taxon>Viridiplantae</taxon>
        <taxon>Streptophyta</taxon>
        <taxon>Embryophyta</taxon>
        <taxon>Tracheophyta</taxon>
        <taxon>Spermatophyta</taxon>
        <taxon>Magnoliopsida</taxon>
        <taxon>eudicotyledons</taxon>
        <taxon>Gunneridae</taxon>
        <taxon>Pentapetalae</taxon>
        <taxon>rosids</taxon>
        <taxon>fabids</taxon>
        <taxon>Rosales</taxon>
        <taxon>Rosaceae</taxon>
        <taxon>Rosoideae</taxon>
        <taxon>Rosoideae incertae sedis</taxon>
        <taxon>Rosa</taxon>
    </lineage>
</organism>
<evidence type="ECO:0000256" key="1">
    <source>
        <dbReference type="PROSITE-ProRule" id="PRU01011"/>
    </source>
</evidence>
<feature type="repeat" description="Hemopexin" evidence="1">
    <location>
        <begin position="65"/>
        <end position="115"/>
    </location>
</feature>
<evidence type="ECO:0000256" key="2">
    <source>
        <dbReference type="SAM" id="MobiDB-lite"/>
    </source>
</evidence>
<dbReference type="PROSITE" id="PS51642">
    <property type="entry name" value="HEMOPEXIN_2"/>
    <property type="match status" value="2"/>
</dbReference>
<name>A0A2P6QLQ7_ROSCH</name>
<sequence length="146" mass="16576">MFPFLRNTVFESGIDAAFESTTKYEAYLFKDDKYALINYGSGTVRLIHVKPIRDGYPSLKNTIFASGIEAALASHRYNEAYLFKGDSYCWINFGPGTTNDFIGGVKQIRPNWPSLRSILPRKNHLLDVHNHTSPGPDDDDRDQDEL</sequence>
<dbReference type="STRING" id="74649.A0A2P6QLQ7"/>
<keyword evidence="4" id="KW-1185">Reference proteome</keyword>
<proteinExistence type="predicted"/>
<dbReference type="Pfam" id="PF00045">
    <property type="entry name" value="Hemopexin"/>
    <property type="match status" value="1"/>
</dbReference>
<dbReference type="SUPFAM" id="SSF50923">
    <property type="entry name" value="Hemopexin-like domain"/>
    <property type="match status" value="1"/>
</dbReference>
<feature type="compositionally biased region" description="Acidic residues" evidence="2">
    <location>
        <begin position="136"/>
        <end position="146"/>
    </location>
</feature>
<dbReference type="InterPro" id="IPR036375">
    <property type="entry name" value="Hemopexin-like_dom_sf"/>
</dbReference>
<feature type="repeat" description="Hemopexin" evidence="1">
    <location>
        <begin position="11"/>
        <end position="59"/>
    </location>
</feature>
<dbReference type="EMBL" id="PDCK01000043">
    <property type="protein sequence ID" value="PRQ35106.1"/>
    <property type="molecule type" value="Genomic_DNA"/>
</dbReference>
<dbReference type="SMART" id="SM00120">
    <property type="entry name" value="HX"/>
    <property type="match status" value="2"/>
</dbReference>
<dbReference type="Gene3D" id="2.110.10.10">
    <property type="entry name" value="Hemopexin-like domain"/>
    <property type="match status" value="1"/>
</dbReference>
<gene>
    <name evidence="3" type="ORF">RchiOBHm_Chr5g0076401</name>
</gene>
<dbReference type="OMA" id="LASHRYN"/>
<feature type="region of interest" description="Disordered" evidence="2">
    <location>
        <begin position="126"/>
        <end position="146"/>
    </location>
</feature>
<dbReference type="Proteomes" id="UP000238479">
    <property type="component" value="Chromosome 5"/>
</dbReference>
<evidence type="ECO:0000313" key="4">
    <source>
        <dbReference type="Proteomes" id="UP000238479"/>
    </source>
</evidence>
<comment type="caution">
    <text evidence="3">The sequence shown here is derived from an EMBL/GenBank/DDBJ whole genome shotgun (WGS) entry which is preliminary data.</text>
</comment>
<reference evidence="3 4" key="1">
    <citation type="journal article" date="2018" name="Nat. Genet.">
        <title>The Rosa genome provides new insights in the design of modern roses.</title>
        <authorList>
            <person name="Bendahmane M."/>
        </authorList>
    </citation>
    <scope>NUCLEOTIDE SEQUENCE [LARGE SCALE GENOMIC DNA]</scope>
    <source>
        <strain evidence="4">cv. Old Blush</strain>
    </source>
</reference>
<evidence type="ECO:0000313" key="3">
    <source>
        <dbReference type="EMBL" id="PRQ35106.1"/>
    </source>
</evidence>
<accession>A0A2P6QLQ7</accession>